<dbReference type="PANTHER" id="PTHR35891:SF2">
    <property type="entry name" value="THIOL:DISULFIDE INTERCHANGE PROTEIN DSBA"/>
    <property type="match status" value="1"/>
</dbReference>
<evidence type="ECO:0000256" key="3">
    <source>
        <dbReference type="ARBA" id="ARBA00022729"/>
    </source>
</evidence>
<comment type="similarity">
    <text evidence="1">Belongs to the thioredoxin family. DsbA subfamily.</text>
</comment>
<dbReference type="GO" id="GO:0016491">
    <property type="term" value="F:oxidoreductase activity"/>
    <property type="evidence" value="ECO:0007669"/>
    <property type="project" value="InterPro"/>
</dbReference>
<dbReference type="PANTHER" id="PTHR35891">
    <property type="entry name" value="THIOL:DISULFIDE INTERCHANGE PROTEIN DSBA"/>
    <property type="match status" value="1"/>
</dbReference>
<evidence type="ECO:0000256" key="2">
    <source>
        <dbReference type="ARBA" id="ARBA00013831"/>
    </source>
</evidence>
<protein>
    <recommendedName>
        <fullName evidence="2">Thiol:disulfide interchange protein DsbA</fullName>
    </recommendedName>
</protein>
<gene>
    <name evidence="7" type="ORF">METZ01_LOCUS36444</name>
</gene>
<dbReference type="EMBL" id="UINC01001558">
    <property type="protein sequence ID" value="SUZ83590.1"/>
    <property type="molecule type" value="Genomic_DNA"/>
</dbReference>
<name>A0A381QWR2_9ZZZZ</name>
<evidence type="ECO:0000313" key="7">
    <source>
        <dbReference type="EMBL" id="SUZ83590.1"/>
    </source>
</evidence>
<reference evidence="7" key="1">
    <citation type="submission" date="2018-05" db="EMBL/GenBank/DDBJ databases">
        <authorList>
            <person name="Lanie J.A."/>
            <person name="Ng W.-L."/>
            <person name="Kazmierczak K.M."/>
            <person name="Andrzejewski T.M."/>
            <person name="Davidsen T.M."/>
            <person name="Wayne K.J."/>
            <person name="Tettelin H."/>
            <person name="Glass J.I."/>
            <person name="Rusch D."/>
            <person name="Podicherti R."/>
            <person name="Tsui H.-C.T."/>
            <person name="Winkler M.E."/>
        </authorList>
    </citation>
    <scope>NUCLEOTIDE SEQUENCE</scope>
</reference>
<dbReference type="Pfam" id="PF01323">
    <property type="entry name" value="DSBA"/>
    <property type="match status" value="1"/>
</dbReference>
<dbReference type="InterPro" id="IPR036249">
    <property type="entry name" value="Thioredoxin-like_sf"/>
</dbReference>
<dbReference type="CDD" id="cd03019">
    <property type="entry name" value="DsbA_DsbA"/>
    <property type="match status" value="1"/>
</dbReference>
<evidence type="ECO:0000256" key="1">
    <source>
        <dbReference type="ARBA" id="ARBA00005791"/>
    </source>
</evidence>
<keyword evidence="3" id="KW-0732">Signal</keyword>
<evidence type="ECO:0000256" key="4">
    <source>
        <dbReference type="ARBA" id="ARBA00023157"/>
    </source>
</evidence>
<feature type="domain" description="DSBA-like thioredoxin" evidence="6">
    <location>
        <begin position="54"/>
        <end position="199"/>
    </location>
</feature>
<dbReference type="InterPro" id="IPR023205">
    <property type="entry name" value="DsbA/DsbL"/>
</dbReference>
<accession>A0A381QWR2</accession>
<dbReference type="AlphaFoldDB" id="A0A381QWR2"/>
<evidence type="ECO:0000259" key="6">
    <source>
        <dbReference type="Pfam" id="PF01323"/>
    </source>
</evidence>
<dbReference type="PIRSF" id="PIRSF001488">
    <property type="entry name" value="Tdi_protein"/>
    <property type="match status" value="1"/>
</dbReference>
<organism evidence="7">
    <name type="scientific">marine metagenome</name>
    <dbReference type="NCBI Taxonomy" id="408172"/>
    <lineage>
        <taxon>unclassified sequences</taxon>
        <taxon>metagenomes</taxon>
        <taxon>ecological metagenomes</taxon>
    </lineage>
</organism>
<keyword evidence="4" id="KW-1015">Disulfide bond</keyword>
<dbReference type="Gene3D" id="3.40.30.10">
    <property type="entry name" value="Glutaredoxin"/>
    <property type="match status" value="1"/>
</dbReference>
<evidence type="ECO:0000256" key="5">
    <source>
        <dbReference type="ARBA" id="ARBA00023284"/>
    </source>
</evidence>
<dbReference type="InterPro" id="IPR050824">
    <property type="entry name" value="Thiol_disulfide_DsbA"/>
</dbReference>
<sequence length="215" mass="25282">MKHHIFKTVLCFSLLFAVPTLSHADDHWQFQNNKHYRIISTVENMSAEQQRIEVVEVFAYSCNHCFNFETYLDQFEKSKADYIDFKKMPVVFNDAYKTHARIYYTAESLGNLDVMHRKIFKAMHLDRKSLTDENEIYQLFAEQGISKQQFLSRFRSFTVESKVNRAQRLTSKYKIRSTPTMVINGKYTANGPAVKTFEDMLAVAKELAEREFLSQ</sequence>
<dbReference type="SUPFAM" id="SSF52833">
    <property type="entry name" value="Thioredoxin-like"/>
    <property type="match status" value="1"/>
</dbReference>
<keyword evidence="5" id="KW-0676">Redox-active center</keyword>
<proteinExistence type="inferred from homology"/>
<dbReference type="InterPro" id="IPR001853">
    <property type="entry name" value="DSBA-like_thioredoxin_dom"/>
</dbReference>